<evidence type="ECO:0000256" key="1">
    <source>
        <dbReference type="SAM" id="SignalP"/>
    </source>
</evidence>
<dbReference type="Proteomes" id="UP000004926">
    <property type="component" value="Chromosome"/>
</dbReference>
<evidence type="ECO:0000313" key="3">
    <source>
        <dbReference type="Proteomes" id="UP000004926"/>
    </source>
</evidence>
<gene>
    <name evidence="2" type="ORF">SacmaDRAFT_4891</name>
</gene>
<dbReference type="EMBL" id="CM001439">
    <property type="protein sequence ID" value="EHR53064.1"/>
    <property type="molecule type" value="Genomic_DNA"/>
</dbReference>
<feature type="signal peptide" evidence="1">
    <location>
        <begin position="1"/>
        <end position="22"/>
    </location>
</feature>
<evidence type="ECO:0000313" key="2">
    <source>
        <dbReference type="EMBL" id="EHR53064.1"/>
    </source>
</evidence>
<sequence>MRRKVALLLVALAAAAVAGCTADTGGDVDLGPVAFTNTVVLEPFTESGDVAEWVSVDDTLTASCKPSLFDKGNLNARLCFTGETTTALDPCFVPTEGEQTKAVCLPDPSGRNAIQLDVTDQKPPKPNRADNALPWFVELRDGARCEVVGDVGVTLEGLPMTYGCDDGSFLYGPPDSADEVWLVRQQAKGAERTRQVPVRTAWW</sequence>
<keyword evidence="1" id="KW-0732">Signal</keyword>
<protein>
    <submittedName>
        <fullName evidence="2">Uncharacterized protein</fullName>
    </submittedName>
</protein>
<accession>H5X105</accession>
<organism evidence="2 3">
    <name type="scientific">Saccharomonospora marina XMU15</name>
    <dbReference type="NCBI Taxonomy" id="882083"/>
    <lineage>
        <taxon>Bacteria</taxon>
        <taxon>Bacillati</taxon>
        <taxon>Actinomycetota</taxon>
        <taxon>Actinomycetes</taxon>
        <taxon>Pseudonocardiales</taxon>
        <taxon>Pseudonocardiaceae</taxon>
        <taxon>Saccharomonospora</taxon>
    </lineage>
</organism>
<dbReference type="eggNOG" id="ENOG5032305">
    <property type="taxonomic scope" value="Bacteria"/>
</dbReference>
<dbReference type="RefSeq" id="WP_009156442.1">
    <property type="nucleotide sequence ID" value="NZ_CM001439.1"/>
</dbReference>
<proteinExistence type="predicted"/>
<feature type="chain" id="PRO_5003601635" evidence="1">
    <location>
        <begin position="23"/>
        <end position="203"/>
    </location>
</feature>
<name>H5X105_9PSEU</name>
<keyword evidence="3" id="KW-1185">Reference proteome</keyword>
<dbReference type="HOGENOM" id="CLU_1244583_0_0_11"/>
<reference evidence="2 3" key="1">
    <citation type="journal article" date="2012" name="Stand. Genomic Sci.">
        <title>Genome sequence of the ocean sediment bacterium Saccharomonospora marina type strain (XMU15(T)).</title>
        <authorList>
            <person name="Klenk H.P."/>
            <person name="Lu M."/>
            <person name="Lucas S."/>
            <person name="Lapidus A."/>
            <person name="Copeland A."/>
            <person name="Pitluck S."/>
            <person name="Goodwin L.A."/>
            <person name="Han C."/>
            <person name="Tapia R."/>
            <person name="Brambilla E.M."/>
            <person name="Potter G."/>
            <person name="Land M."/>
            <person name="Ivanova N."/>
            <person name="Rohde M."/>
            <person name="Goker M."/>
            <person name="Detter J.C."/>
            <person name="Li W.J."/>
            <person name="Kyrpides N.C."/>
            <person name="Woyke T."/>
        </authorList>
    </citation>
    <scope>NUCLEOTIDE SEQUENCE [LARGE SCALE GENOMIC DNA]</scope>
    <source>
        <strain evidence="2 3">XMU15</strain>
    </source>
</reference>
<dbReference type="AlphaFoldDB" id="H5X105"/>
<dbReference type="PROSITE" id="PS51257">
    <property type="entry name" value="PROKAR_LIPOPROTEIN"/>
    <property type="match status" value="1"/>
</dbReference>
<dbReference type="OrthoDB" id="3555118at2"/>